<comment type="caution">
    <text evidence="3">The sequence shown here is derived from an EMBL/GenBank/DDBJ whole genome shotgun (WGS) entry which is preliminary data.</text>
</comment>
<dbReference type="InterPro" id="IPR048661">
    <property type="entry name" value="CPL1-like"/>
</dbReference>
<feature type="chain" id="PRO_5041462820" description="Protein CPL1-like domain-containing protein" evidence="1">
    <location>
        <begin position="25"/>
        <end position="387"/>
    </location>
</feature>
<proteinExistence type="predicted"/>
<evidence type="ECO:0000256" key="1">
    <source>
        <dbReference type="SAM" id="SignalP"/>
    </source>
</evidence>
<dbReference type="PANTHER" id="PTHR35192:SF2">
    <property type="entry name" value="APPLE DOMAIN-CONTAINING PROTEIN"/>
    <property type="match status" value="1"/>
</dbReference>
<evidence type="ECO:0000259" key="2">
    <source>
        <dbReference type="Pfam" id="PF21671"/>
    </source>
</evidence>
<protein>
    <recommendedName>
        <fullName evidence="2">Protein CPL1-like domain-containing protein</fullName>
    </recommendedName>
</protein>
<dbReference type="Proteomes" id="UP001164286">
    <property type="component" value="Unassembled WGS sequence"/>
</dbReference>
<reference evidence="3" key="1">
    <citation type="journal article" date="2022" name="G3 (Bethesda)">
        <title>High quality genome of the basidiomycete yeast Dioszegia hungarica PDD-24b-2 isolated from cloud water.</title>
        <authorList>
            <person name="Jarrige D."/>
            <person name="Haridas S."/>
            <person name="Bleykasten-Grosshans C."/>
            <person name="Joly M."/>
            <person name="Nadalig T."/>
            <person name="Sancelme M."/>
            <person name="Vuilleumier S."/>
            <person name="Grigoriev I.V."/>
            <person name="Amato P."/>
            <person name="Bringel F."/>
        </authorList>
    </citation>
    <scope>NUCLEOTIDE SEQUENCE</scope>
    <source>
        <strain evidence="3">PDD-24b-2</strain>
    </source>
</reference>
<feature type="signal peptide" evidence="1">
    <location>
        <begin position="1"/>
        <end position="24"/>
    </location>
</feature>
<dbReference type="RefSeq" id="XP_052943752.1">
    <property type="nucleotide sequence ID" value="XM_053087632.1"/>
</dbReference>
<feature type="domain" description="Protein CPL1-like" evidence="2">
    <location>
        <begin position="228"/>
        <end position="292"/>
    </location>
</feature>
<dbReference type="AlphaFoldDB" id="A0AA38LSD0"/>
<gene>
    <name evidence="3" type="ORF">MKK02DRAFT_28709</name>
</gene>
<sequence>MLCSSRARLLQLVLVGFAIIPTYAVNDIFSGCYTILPSGSALSSPATQSSSSACTLACPNNSHSYYKADTQACYCSNGTPNEQYLVAGNRDGCGTNYENRITKTSFMEVQPLCYASKPAGITTASNQYPTGLGGCLNACRFSLRAHFFADTPGNRYACFCGMPTSYSNPVTCGPDTYFSYYHTPEAAASGLARRNRREELAARKAELAKLFCPLGRTACRVQGVEDAYECIDTKTELESCGGCRWGEYASSASSNVTIGEDCSSMTAIARGGATCTNGRCTAFACRRGYELEGGRILGQGGSSAHRSVWVHCDQYTYTKARSGEQLAAYRRDNQGRKSSKVGAAQLHASEIVSLLATVHCRPGMRRTQGTSELTVRARAQAACMPAP</sequence>
<accession>A0AA38LSD0</accession>
<organism evidence="3 4">
    <name type="scientific">Dioszegia hungarica</name>
    <dbReference type="NCBI Taxonomy" id="4972"/>
    <lineage>
        <taxon>Eukaryota</taxon>
        <taxon>Fungi</taxon>
        <taxon>Dikarya</taxon>
        <taxon>Basidiomycota</taxon>
        <taxon>Agaricomycotina</taxon>
        <taxon>Tremellomycetes</taxon>
        <taxon>Tremellales</taxon>
        <taxon>Bulleribasidiaceae</taxon>
        <taxon>Dioszegia</taxon>
    </lineage>
</organism>
<keyword evidence="1" id="KW-0732">Signal</keyword>
<dbReference type="EMBL" id="JAKWFO010000008">
    <property type="protein sequence ID" value="KAI9633975.1"/>
    <property type="molecule type" value="Genomic_DNA"/>
</dbReference>
<evidence type="ECO:0000313" key="3">
    <source>
        <dbReference type="EMBL" id="KAI9633975.1"/>
    </source>
</evidence>
<dbReference type="GeneID" id="77726837"/>
<evidence type="ECO:0000313" key="4">
    <source>
        <dbReference type="Proteomes" id="UP001164286"/>
    </source>
</evidence>
<dbReference type="Pfam" id="PF21671">
    <property type="entry name" value="CPL1-like"/>
    <property type="match status" value="1"/>
</dbReference>
<dbReference type="InterPro" id="IPR038955">
    <property type="entry name" value="PriA/CPL1_fungi"/>
</dbReference>
<name>A0AA38LSD0_9TREE</name>
<keyword evidence="4" id="KW-1185">Reference proteome</keyword>
<dbReference type="PANTHER" id="PTHR35192">
    <property type="entry name" value="PROTEIN, PUTATIVE-RELATED"/>
    <property type="match status" value="1"/>
</dbReference>